<evidence type="ECO:0000256" key="9">
    <source>
        <dbReference type="RuleBase" id="RU363038"/>
    </source>
</evidence>
<evidence type="ECO:0000259" key="10">
    <source>
        <dbReference type="SMART" id="SM00836"/>
    </source>
</evidence>
<dbReference type="SMART" id="SM00836">
    <property type="entry name" value="DALR_1"/>
    <property type="match status" value="1"/>
</dbReference>
<comment type="subcellular location">
    <subcellularLocation>
        <location evidence="8">Cytoplasm</location>
    </subcellularLocation>
</comment>
<dbReference type="GO" id="GO:0004814">
    <property type="term" value="F:arginine-tRNA ligase activity"/>
    <property type="evidence" value="ECO:0007669"/>
    <property type="project" value="UniProtKB-UniRule"/>
</dbReference>
<dbReference type="CDD" id="cd07956">
    <property type="entry name" value="Anticodon_Ia_Arg"/>
    <property type="match status" value="1"/>
</dbReference>
<dbReference type="InterPro" id="IPR008909">
    <property type="entry name" value="DALR_anticod-bd"/>
</dbReference>
<dbReference type="SUPFAM" id="SSF47323">
    <property type="entry name" value="Anticodon-binding domain of a subclass of class I aminoacyl-tRNA synthetases"/>
    <property type="match status" value="1"/>
</dbReference>
<dbReference type="eggNOG" id="COG0018">
    <property type="taxonomic scope" value="Bacteria"/>
</dbReference>
<evidence type="ECO:0000256" key="1">
    <source>
        <dbReference type="ARBA" id="ARBA00005594"/>
    </source>
</evidence>
<dbReference type="SMART" id="SM01016">
    <property type="entry name" value="Arg_tRNA_synt_N"/>
    <property type="match status" value="1"/>
</dbReference>
<dbReference type="SUPFAM" id="SSF55190">
    <property type="entry name" value="Arginyl-tRNA synthetase (ArgRS), N-terminal 'additional' domain"/>
    <property type="match status" value="1"/>
</dbReference>
<evidence type="ECO:0000256" key="8">
    <source>
        <dbReference type="HAMAP-Rule" id="MF_00123"/>
    </source>
</evidence>
<comment type="caution">
    <text evidence="12">The sequence shown here is derived from an EMBL/GenBank/DDBJ whole genome shotgun (WGS) entry which is preliminary data.</text>
</comment>
<dbReference type="Proteomes" id="UP000028542">
    <property type="component" value="Unassembled WGS sequence"/>
</dbReference>
<dbReference type="InterPro" id="IPR035684">
    <property type="entry name" value="ArgRS_core"/>
</dbReference>
<proteinExistence type="inferred from homology"/>
<keyword evidence="2 8" id="KW-0436">Ligase</keyword>
<dbReference type="InterPro" id="IPR005148">
    <property type="entry name" value="Arg-tRNA-synth_N"/>
</dbReference>
<comment type="subunit">
    <text evidence="8">Monomer.</text>
</comment>
<keyword evidence="4 8" id="KW-0067">ATP-binding</keyword>
<evidence type="ECO:0000256" key="2">
    <source>
        <dbReference type="ARBA" id="ARBA00022598"/>
    </source>
</evidence>
<dbReference type="STRING" id="318464.IO99_11850"/>
<keyword evidence="5 8" id="KW-0648">Protein biosynthesis</keyword>
<gene>
    <name evidence="8" type="primary">argS</name>
    <name evidence="12" type="ORF">IO99_11850</name>
</gene>
<dbReference type="PANTHER" id="PTHR11956:SF5">
    <property type="entry name" value="ARGININE--TRNA LIGASE, CYTOPLASMIC"/>
    <property type="match status" value="1"/>
</dbReference>
<dbReference type="Pfam" id="PF00750">
    <property type="entry name" value="tRNA-synt_1d"/>
    <property type="match status" value="1"/>
</dbReference>
<dbReference type="EMBL" id="JPMD01000028">
    <property type="protein sequence ID" value="KEZ85829.1"/>
    <property type="molecule type" value="Genomic_DNA"/>
</dbReference>
<evidence type="ECO:0000256" key="7">
    <source>
        <dbReference type="ARBA" id="ARBA00049339"/>
    </source>
</evidence>
<evidence type="ECO:0000259" key="11">
    <source>
        <dbReference type="SMART" id="SM01016"/>
    </source>
</evidence>
<reference evidence="12 13" key="1">
    <citation type="submission" date="2014-07" db="EMBL/GenBank/DDBJ databases">
        <title>Draft genome of Clostridium sulfidigenes 113A isolated from sediments associated with methane hydrate from Krishna Godavari basin.</title>
        <authorList>
            <person name="Honkalas V.S."/>
            <person name="Dabir A.P."/>
            <person name="Arora P."/>
            <person name="Dhakephalkar P.K."/>
        </authorList>
    </citation>
    <scope>NUCLEOTIDE SEQUENCE [LARGE SCALE GENOMIC DNA]</scope>
    <source>
        <strain evidence="12 13">113A</strain>
    </source>
</reference>
<name>A0A084JA45_9CLOT</name>
<dbReference type="RefSeq" id="WP_035133486.1">
    <property type="nucleotide sequence ID" value="NZ_JPMD01000028.1"/>
</dbReference>
<evidence type="ECO:0000256" key="5">
    <source>
        <dbReference type="ARBA" id="ARBA00022917"/>
    </source>
</evidence>
<dbReference type="PANTHER" id="PTHR11956">
    <property type="entry name" value="ARGINYL-TRNA SYNTHETASE"/>
    <property type="match status" value="1"/>
</dbReference>
<dbReference type="GO" id="GO:0006420">
    <property type="term" value="P:arginyl-tRNA aminoacylation"/>
    <property type="evidence" value="ECO:0007669"/>
    <property type="project" value="UniProtKB-UniRule"/>
</dbReference>
<dbReference type="CDD" id="cd00671">
    <property type="entry name" value="ArgRS_core"/>
    <property type="match status" value="1"/>
</dbReference>
<keyword evidence="8" id="KW-0963">Cytoplasm</keyword>
<dbReference type="PRINTS" id="PR01038">
    <property type="entry name" value="TRNASYNTHARG"/>
</dbReference>
<dbReference type="SUPFAM" id="SSF52374">
    <property type="entry name" value="Nucleotidylyl transferase"/>
    <property type="match status" value="1"/>
</dbReference>
<organism evidence="12 13">
    <name type="scientific">Clostridium sulfidigenes</name>
    <dbReference type="NCBI Taxonomy" id="318464"/>
    <lineage>
        <taxon>Bacteria</taxon>
        <taxon>Bacillati</taxon>
        <taxon>Bacillota</taxon>
        <taxon>Clostridia</taxon>
        <taxon>Eubacteriales</taxon>
        <taxon>Clostridiaceae</taxon>
        <taxon>Clostridium</taxon>
    </lineage>
</organism>
<dbReference type="InterPro" id="IPR009080">
    <property type="entry name" value="tRNAsynth_Ia_anticodon-bd"/>
</dbReference>
<dbReference type="InterPro" id="IPR001278">
    <property type="entry name" value="Arg-tRNA-ligase"/>
</dbReference>
<evidence type="ECO:0000256" key="3">
    <source>
        <dbReference type="ARBA" id="ARBA00022741"/>
    </source>
</evidence>
<evidence type="ECO:0000256" key="4">
    <source>
        <dbReference type="ARBA" id="ARBA00022840"/>
    </source>
</evidence>
<accession>A0A084JA45</accession>
<dbReference type="GO" id="GO:0005524">
    <property type="term" value="F:ATP binding"/>
    <property type="evidence" value="ECO:0007669"/>
    <property type="project" value="UniProtKB-UniRule"/>
</dbReference>
<sequence>MKIFIDEISDVVKSTFEELGYDKESGKVTVSNRPDLCQYQCNGALANAKRYKKAPSVIAQEIVEKLKENKFFSKLEIAGPGFINITVNDKLIIDYVNKMNNDEKFGTSSATKVKKIFVDYGGANVAKPLHIGHLRSAIIGESIKRIAKFIGHDVIGDVHLGDWGLQMGMVISEVERRNPNLPYFNEGFTGEYPKEAPFTIDELEEIYPYASSLAKNDEKVMNAAKQATLELQQGREGYLALWKHILNVSVNDLKKNYGALNVDFELWNGESDAQKFIPDMIKYLKDNRYCYESEGALVIDVSKEEDKSALPPLLLLKSDGASLYGTTDLATVVERVRNYKADEIIYLADKRQGLHYEQFFRAAKKSGIAGENVELDFIGFGTMNGKDGKPFKTREGGVMRLADLINLIKEAGKEKLKGNKNISAGDVEEISSKVGLAALKYGDLSNQASKDYIFDIDRFASFEGNTGPYILYTIVRIKSILNKANTSELTENVLEPQSDTERNLMLQLIKFNEVIELSFRERAPHKICEYVYELSNNFNKFYNDTRILYEEDENKKISWLVLITLVKDVLEQCLDLLGMESVEKM</sequence>
<dbReference type="GO" id="GO:0005737">
    <property type="term" value="C:cytoplasm"/>
    <property type="evidence" value="ECO:0007669"/>
    <property type="project" value="UniProtKB-SubCell"/>
</dbReference>
<feature type="domain" description="DALR anticodon binding" evidence="10">
    <location>
        <begin position="470"/>
        <end position="585"/>
    </location>
</feature>
<keyword evidence="13" id="KW-1185">Reference proteome</keyword>
<feature type="short sequence motif" description="'HIGH' region" evidence="8">
    <location>
        <begin position="123"/>
        <end position="133"/>
    </location>
</feature>
<dbReference type="HAMAP" id="MF_00123">
    <property type="entry name" value="Arg_tRNA_synth"/>
    <property type="match status" value="1"/>
</dbReference>
<dbReference type="Gene3D" id="3.40.50.620">
    <property type="entry name" value="HUPs"/>
    <property type="match status" value="1"/>
</dbReference>
<comment type="similarity">
    <text evidence="1 8 9">Belongs to the class-I aminoacyl-tRNA synthetase family.</text>
</comment>
<dbReference type="Pfam" id="PF03485">
    <property type="entry name" value="Arg_tRNA_synt_N"/>
    <property type="match status" value="1"/>
</dbReference>
<evidence type="ECO:0000313" key="13">
    <source>
        <dbReference type="Proteomes" id="UP000028542"/>
    </source>
</evidence>
<comment type="catalytic activity">
    <reaction evidence="7 8">
        <text>tRNA(Arg) + L-arginine + ATP = L-arginyl-tRNA(Arg) + AMP + diphosphate</text>
        <dbReference type="Rhea" id="RHEA:20301"/>
        <dbReference type="Rhea" id="RHEA-COMP:9658"/>
        <dbReference type="Rhea" id="RHEA-COMP:9673"/>
        <dbReference type="ChEBI" id="CHEBI:30616"/>
        <dbReference type="ChEBI" id="CHEBI:32682"/>
        <dbReference type="ChEBI" id="CHEBI:33019"/>
        <dbReference type="ChEBI" id="CHEBI:78442"/>
        <dbReference type="ChEBI" id="CHEBI:78513"/>
        <dbReference type="ChEBI" id="CHEBI:456215"/>
        <dbReference type="EC" id="6.1.1.19"/>
    </reaction>
</comment>
<protein>
    <recommendedName>
        <fullName evidence="8">Arginine--tRNA ligase</fullName>
        <ecNumber evidence="8">6.1.1.19</ecNumber>
    </recommendedName>
    <alternativeName>
        <fullName evidence="8">Arginyl-tRNA synthetase</fullName>
        <shortName evidence="8">ArgRS</shortName>
    </alternativeName>
</protein>
<keyword evidence="3 8" id="KW-0547">Nucleotide-binding</keyword>
<dbReference type="EC" id="6.1.1.19" evidence="8"/>
<dbReference type="Pfam" id="PF05746">
    <property type="entry name" value="DALR_1"/>
    <property type="match status" value="1"/>
</dbReference>
<dbReference type="Gene3D" id="1.10.730.10">
    <property type="entry name" value="Isoleucyl-tRNA Synthetase, Domain 1"/>
    <property type="match status" value="1"/>
</dbReference>
<dbReference type="InterPro" id="IPR014729">
    <property type="entry name" value="Rossmann-like_a/b/a_fold"/>
</dbReference>
<dbReference type="AlphaFoldDB" id="A0A084JA45"/>
<dbReference type="InterPro" id="IPR036695">
    <property type="entry name" value="Arg-tRNA-synth_N_sf"/>
</dbReference>
<evidence type="ECO:0000256" key="6">
    <source>
        <dbReference type="ARBA" id="ARBA00023146"/>
    </source>
</evidence>
<feature type="domain" description="Arginyl tRNA synthetase N-terminal" evidence="11">
    <location>
        <begin position="2"/>
        <end position="87"/>
    </location>
</feature>
<dbReference type="FunFam" id="1.10.730.10:FF:000006">
    <property type="entry name" value="Arginyl-tRNA synthetase 2, mitochondrial"/>
    <property type="match status" value="1"/>
</dbReference>
<keyword evidence="6 8" id="KW-0030">Aminoacyl-tRNA synthetase</keyword>
<dbReference type="NCBIfam" id="TIGR00456">
    <property type="entry name" value="argS"/>
    <property type="match status" value="1"/>
</dbReference>
<evidence type="ECO:0000313" key="12">
    <source>
        <dbReference type="EMBL" id="KEZ85829.1"/>
    </source>
</evidence>
<dbReference type="Gene3D" id="3.30.1360.70">
    <property type="entry name" value="Arginyl tRNA synthetase N-terminal domain"/>
    <property type="match status" value="1"/>
</dbReference>